<evidence type="ECO:0000313" key="2">
    <source>
        <dbReference type="EMBL" id="GKV13216.1"/>
    </source>
</evidence>
<keyword evidence="1" id="KW-0812">Transmembrane</keyword>
<dbReference type="InterPro" id="IPR029045">
    <property type="entry name" value="ClpP/crotonase-like_dom_sf"/>
</dbReference>
<dbReference type="GO" id="GO:0006635">
    <property type="term" value="P:fatty acid beta-oxidation"/>
    <property type="evidence" value="ECO:0007669"/>
    <property type="project" value="TreeGrafter"/>
</dbReference>
<keyword evidence="3" id="KW-1185">Reference proteome</keyword>
<dbReference type="AlphaFoldDB" id="A0AAV5JLC6"/>
<accession>A0AAV5JLC6</accession>
<dbReference type="InterPro" id="IPR001753">
    <property type="entry name" value="Enoyl-CoA_hydra/iso"/>
</dbReference>
<protein>
    <submittedName>
        <fullName evidence="2">Uncharacterized protein</fullName>
    </submittedName>
</protein>
<organism evidence="2 3">
    <name type="scientific">Rubroshorea leprosula</name>
    <dbReference type="NCBI Taxonomy" id="152421"/>
    <lineage>
        <taxon>Eukaryota</taxon>
        <taxon>Viridiplantae</taxon>
        <taxon>Streptophyta</taxon>
        <taxon>Embryophyta</taxon>
        <taxon>Tracheophyta</taxon>
        <taxon>Spermatophyta</taxon>
        <taxon>Magnoliopsida</taxon>
        <taxon>eudicotyledons</taxon>
        <taxon>Gunneridae</taxon>
        <taxon>Pentapetalae</taxon>
        <taxon>rosids</taxon>
        <taxon>malvids</taxon>
        <taxon>Malvales</taxon>
        <taxon>Dipterocarpaceae</taxon>
        <taxon>Rubroshorea</taxon>
    </lineage>
</organism>
<evidence type="ECO:0000313" key="3">
    <source>
        <dbReference type="Proteomes" id="UP001054252"/>
    </source>
</evidence>
<dbReference type="PANTHER" id="PTHR11941:SF75">
    <property type="entry name" value="ENOYL-COA HYDRATASE_ISOMERASE FAMILY PROTEIN"/>
    <property type="match status" value="1"/>
</dbReference>
<dbReference type="GO" id="GO:0004165">
    <property type="term" value="F:delta(3)-delta(2)-enoyl-CoA isomerase activity"/>
    <property type="evidence" value="ECO:0007669"/>
    <property type="project" value="TreeGrafter"/>
</dbReference>
<dbReference type="PANTHER" id="PTHR11941">
    <property type="entry name" value="ENOYL-COA HYDRATASE-RELATED"/>
    <property type="match status" value="1"/>
</dbReference>
<dbReference type="GO" id="GO:0005777">
    <property type="term" value="C:peroxisome"/>
    <property type="evidence" value="ECO:0007669"/>
    <property type="project" value="TreeGrafter"/>
</dbReference>
<dbReference type="Gene3D" id="3.90.226.10">
    <property type="entry name" value="2-enoyl-CoA Hydratase, Chain A, domain 1"/>
    <property type="match status" value="1"/>
</dbReference>
<keyword evidence="1" id="KW-0472">Membrane</keyword>
<comment type="caution">
    <text evidence="2">The sequence shown here is derived from an EMBL/GenBank/DDBJ whole genome shotgun (WGS) entry which is preliminary data.</text>
</comment>
<dbReference type="Pfam" id="PF00378">
    <property type="entry name" value="ECH_1"/>
    <property type="match status" value="1"/>
</dbReference>
<feature type="transmembrane region" description="Helical" evidence="1">
    <location>
        <begin position="59"/>
        <end position="78"/>
    </location>
</feature>
<gene>
    <name evidence="2" type="ORF">SLEP1_g24261</name>
</gene>
<name>A0AAV5JLC6_9ROSI</name>
<dbReference type="SUPFAM" id="SSF52096">
    <property type="entry name" value="ClpP/crotonase"/>
    <property type="match status" value="1"/>
</dbReference>
<sequence>MVESFKLIIGAFLSLTMPTIAAMTGHAVAAGLMLAFSHDYVFMRRDKGVLYMSEIDIGLTLPDYFIALVIAKISSASARRESLMCGRKIREDEAVKMGIVEAAHDNEDEVRKASVRLGEELTKRNWKGEVYAETRKGLYPEVCDMLGLVRNAIATPSI</sequence>
<dbReference type="Proteomes" id="UP001054252">
    <property type="component" value="Unassembled WGS sequence"/>
</dbReference>
<reference evidence="2 3" key="1">
    <citation type="journal article" date="2021" name="Commun. Biol.">
        <title>The genome of Shorea leprosula (Dipterocarpaceae) highlights the ecological relevance of drought in aseasonal tropical rainforests.</title>
        <authorList>
            <person name="Ng K.K.S."/>
            <person name="Kobayashi M.J."/>
            <person name="Fawcett J.A."/>
            <person name="Hatakeyama M."/>
            <person name="Paape T."/>
            <person name="Ng C.H."/>
            <person name="Ang C.C."/>
            <person name="Tnah L.H."/>
            <person name="Lee C.T."/>
            <person name="Nishiyama T."/>
            <person name="Sese J."/>
            <person name="O'Brien M.J."/>
            <person name="Copetti D."/>
            <person name="Mohd Noor M.I."/>
            <person name="Ong R.C."/>
            <person name="Putra M."/>
            <person name="Sireger I.Z."/>
            <person name="Indrioko S."/>
            <person name="Kosugi Y."/>
            <person name="Izuno A."/>
            <person name="Isagi Y."/>
            <person name="Lee S.L."/>
            <person name="Shimizu K.K."/>
        </authorList>
    </citation>
    <scope>NUCLEOTIDE SEQUENCE [LARGE SCALE GENOMIC DNA]</scope>
    <source>
        <strain evidence="2">214</strain>
    </source>
</reference>
<evidence type="ECO:0000256" key="1">
    <source>
        <dbReference type="SAM" id="Phobius"/>
    </source>
</evidence>
<keyword evidence="1" id="KW-1133">Transmembrane helix</keyword>
<proteinExistence type="predicted"/>
<dbReference type="CDD" id="cd06558">
    <property type="entry name" value="crotonase-like"/>
    <property type="match status" value="1"/>
</dbReference>
<dbReference type="EMBL" id="BPVZ01000038">
    <property type="protein sequence ID" value="GKV13216.1"/>
    <property type="molecule type" value="Genomic_DNA"/>
</dbReference>